<evidence type="ECO:0000313" key="2">
    <source>
        <dbReference type="Proteomes" id="UP001221898"/>
    </source>
</evidence>
<dbReference type="AlphaFoldDB" id="A0AAD7WPH7"/>
<protein>
    <submittedName>
        <fullName evidence="1">Uncharacterized protein</fullName>
    </submittedName>
</protein>
<evidence type="ECO:0000313" key="1">
    <source>
        <dbReference type="EMBL" id="KAJ8404532.1"/>
    </source>
</evidence>
<gene>
    <name evidence="1" type="ORF">AAFF_G00337990</name>
</gene>
<accession>A0AAD7WPH7</accession>
<name>A0AAD7WPH7_9TELE</name>
<dbReference type="Proteomes" id="UP001221898">
    <property type="component" value="Unassembled WGS sequence"/>
</dbReference>
<dbReference type="EMBL" id="JAINUG010000053">
    <property type="protein sequence ID" value="KAJ8404532.1"/>
    <property type="molecule type" value="Genomic_DNA"/>
</dbReference>
<reference evidence="1" key="1">
    <citation type="journal article" date="2023" name="Science">
        <title>Genome structures resolve the early diversification of teleost fishes.</title>
        <authorList>
            <person name="Parey E."/>
            <person name="Louis A."/>
            <person name="Montfort J."/>
            <person name="Bouchez O."/>
            <person name="Roques C."/>
            <person name="Iampietro C."/>
            <person name="Lluch J."/>
            <person name="Castinel A."/>
            <person name="Donnadieu C."/>
            <person name="Desvignes T."/>
            <person name="Floi Bucao C."/>
            <person name="Jouanno E."/>
            <person name="Wen M."/>
            <person name="Mejri S."/>
            <person name="Dirks R."/>
            <person name="Jansen H."/>
            <person name="Henkel C."/>
            <person name="Chen W.J."/>
            <person name="Zahm M."/>
            <person name="Cabau C."/>
            <person name="Klopp C."/>
            <person name="Thompson A.W."/>
            <person name="Robinson-Rechavi M."/>
            <person name="Braasch I."/>
            <person name="Lecointre G."/>
            <person name="Bobe J."/>
            <person name="Postlethwait J.H."/>
            <person name="Berthelot C."/>
            <person name="Roest Crollius H."/>
            <person name="Guiguen Y."/>
        </authorList>
    </citation>
    <scope>NUCLEOTIDE SEQUENCE</scope>
    <source>
        <strain evidence="1">NC1722</strain>
    </source>
</reference>
<comment type="caution">
    <text evidence="1">The sequence shown here is derived from an EMBL/GenBank/DDBJ whole genome shotgun (WGS) entry which is preliminary data.</text>
</comment>
<dbReference type="PANTHER" id="PTHR46704">
    <property type="entry name" value="CXC DOMAIN-CONTAINING PROTEIN-RELATED"/>
    <property type="match status" value="1"/>
</dbReference>
<proteinExistence type="predicted"/>
<dbReference type="PANTHER" id="PTHR46704:SF1">
    <property type="entry name" value="TELOMERE LENGTH REGULATION PROTEIN TEL2 HOMOLOG"/>
    <property type="match status" value="1"/>
</dbReference>
<organism evidence="1 2">
    <name type="scientific">Aldrovandia affinis</name>
    <dbReference type="NCBI Taxonomy" id="143900"/>
    <lineage>
        <taxon>Eukaryota</taxon>
        <taxon>Metazoa</taxon>
        <taxon>Chordata</taxon>
        <taxon>Craniata</taxon>
        <taxon>Vertebrata</taxon>
        <taxon>Euteleostomi</taxon>
        <taxon>Actinopterygii</taxon>
        <taxon>Neopterygii</taxon>
        <taxon>Teleostei</taxon>
        <taxon>Notacanthiformes</taxon>
        <taxon>Halosauridae</taxon>
        <taxon>Aldrovandia</taxon>
    </lineage>
</organism>
<keyword evidence="2" id="KW-1185">Reference proteome</keyword>
<sequence>MIAGPEVSHLVAQYEAACGTKEGTEHTSHHEETERAQRVFFENVEKLSQAMKDMGNPFQEESRDLLSLDTKDIAHHTAAELIGTHLEKCKVRFQEFMKGLEGEEESTFYEPIKKNRVDFFRQVPASVDSSKQKVLKEDCQLFSKLFISCQSRECDLKEFFRHENQSHPAALSDGGKLHTCQKSHLTTILESQVTTPEAEPDADTIIIDGAALVNSLPPRSSKTFEEYAMLDVLPTIQAYSTKYKRTDIVFDVYRPSSLKAETRSKRGRGEEDAVSNRTINLAGVAPCSHEEADTRIFVHARHATEAGSKVIMVKASDTDVVVIAVSVLQALQELGLQQLWVAFGQGQHLSKLSQYPPVVDDEDLKTLEKFVVMMYDRSSTAEGVDDARLDMFARKQRPYEAIPPTRSALKQHVKRAAYQAGCIWSQSTVRQPETQTPANWGWTKKGDLWQIVWTELSPIAESCQQLTKCGCKSECCSRCKCYCFGLTCTALCSCRCEV</sequence>